<evidence type="ECO:0000313" key="3">
    <source>
        <dbReference type="Proteomes" id="UP000278807"/>
    </source>
</evidence>
<dbReference type="AlphaFoldDB" id="A0A0R3TXB5"/>
<reference evidence="4" key="1">
    <citation type="submission" date="2017-02" db="UniProtKB">
        <authorList>
            <consortium name="WormBaseParasite"/>
        </authorList>
    </citation>
    <scope>IDENTIFICATION</scope>
</reference>
<proteinExistence type="predicted"/>
<accession>A0A0R3TXB5</accession>
<name>A0A0R3TXB5_RODNA</name>
<evidence type="ECO:0000313" key="4">
    <source>
        <dbReference type="WBParaSite" id="HNAJ_0001250301-mRNA-1"/>
    </source>
</evidence>
<dbReference type="WBParaSite" id="HNAJ_0001250301-mRNA-1">
    <property type="protein sequence ID" value="HNAJ_0001250301-mRNA-1"/>
    <property type="gene ID" value="HNAJ_0001250301"/>
</dbReference>
<keyword evidence="3" id="KW-1185">Reference proteome</keyword>
<gene>
    <name evidence="2" type="ORF">HNAJ_LOCUS12488</name>
</gene>
<feature type="region of interest" description="Disordered" evidence="1">
    <location>
        <begin position="74"/>
        <end position="94"/>
    </location>
</feature>
<sequence length="94" mass="10578">MKDWIELEDNSVDEATARNVILTEILLVETERWTFETQRAPAVACFQGRSEGVLASGRRESGAVEVLIVRGKEPSNEESDVKNNRVADERSRLC</sequence>
<reference evidence="2 3" key="2">
    <citation type="submission" date="2018-11" db="EMBL/GenBank/DDBJ databases">
        <authorList>
            <consortium name="Pathogen Informatics"/>
        </authorList>
    </citation>
    <scope>NUCLEOTIDE SEQUENCE [LARGE SCALE GENOMIC DNA]</scope>
</reference>
<protein>
    <submittedName>
        <fullName evidence="2 4">Uncharacterized protein</fullName>
    </submittedName>
</protein>
<organism evidence="4">
    <name type="scientific">Rodentolepis nana</name>
    <name type="common">Dwarf tapeworm</name>
    <name type="synonym">Hymenolepis nana</name>
    <dbReference type="NCBI Taxonomy" id="102285"/>
    <lineage>
        <taxon>Eukaryota</taxon>
        <taxon>Metazoa</taxon>
        <taxon>Spiralia</taxon>
        <taxon>Lophotrochozoa</taxon>
        <taxon>Platyhelminthes</taxon>
        <taxon>Cestoda</taxon>
        <taxon>Eucestoda</taxon>
        <taxon>Cyclophyllidea</taxon>
        <taxon>Hymenolepididae</taxon>
        <taxon>Rodentolepis</taxon>
    </lineage>
</organism>
<dbReference type="EMBL" id="UZAE01014361">
    <property type="protein sequence ID" value="VDO13250.1"/>
    <property type="molecule type" value="Genomic_DNA"/>
</dbReference>
<evidence type="ECO:0000256" key="1">
    <source>
        <dbReference type="SAM" id="MobiDB-lite"/>
    </source>
</evidence>
<dbReference type="Proteomes" id="UP000278807">
    <property type="component" value="Unassembled WGS sequence"/>
</dbReference>
<evidence type="ECO:0000313" key="2">
    <source>
        <dbReference type="EMBL" id="VDO13250.1"/>
    </source>
</evidence>